<evidence type="ECO:0000256" key="8">
    <source>
        <dbReference type="SAM" id="MobiDB-lite"/>
    </source>
</evidence>
<dbReference type="EMBL" id="GL832956">
    <property type="protein sequence ID" value="EGD76257.1"/>
    <property type="molecule type" value="Genomic_DNA"/>
</dbReference>
<dbReference type="eggNOG" id="KOG0240">
    <property type="taxonomic scope" value="Eukaryota"/>
</dbReference>
<dbReference type="PANTHER" id="PTHR47969">
    <property type="entry name" value="CHROMOSOME-ASSOCIATED KINESIN KIF4A-RELATED"/>
    <property type="match status" value="1"/>
</dbReference>
<evidence type="ECO:0000313" key="11">
    <source>
        <dbReference type="Proteomes" id="UP000007799"/>
    </source>
</evidence>
<keyword evidence="11" id="KW-1185">Reference proteome</keyword>
<dbReference type="GO" id="GO:0008017">
    <property type="term" value="F:microtubule binding"/>
    <property type="evidence" value="ECO:0007669"/>
    <property type="project" value="InterPro"/>
</dbReference>
<dbReference type="AlphaFoldDB" id="F2TXZ8"/>
<dbReference type="STRING" id="946362.F2TXZ8"/>
<keyword evidence="3 6" id="KW-0547">Nucleotide-binding</keyword>
<dbReference type="InterPro" id="IPR001752">
    <property type="entry name" value="Kinesin_motor_dom"/>
</dbReference>
<dbReference type="GO" id="GO:0003777">
    <property type="term" value="F:microtubule motor activity"/>
    <property type="evidence" value="ECO:0007669"/>
    <property type="project" value="InterPro"/>
</dbReference>
<dbReference type="PROSITE" id="PS50067">
    <property type="entry name" value="KINESIN_MOTOR_2"/>
    <property type="match status" value="1"/>
</dbReference>
<evidence type="ECO:0000313" key="10">
    <source>
        <dbReference type="EMBL" id="EGD76257.1"/>
    </source>
</evidence>
<dbReference type="PANTHER" id="PTHR47969:SF15">
    <property type="entry name" value="CHROMOSOME-ASSOCIATED KINESIN KIF4A-RELATED"/>
    <property type="match status" value="1"/>
</dbReference>
<proteinExistence type="inferred from homology"/>
<evidence type="ECO:0000259" key="9">
    <source>
        <dbReference type="PROSITE" id="PS50067"/>
    </source>
</evidence>
<reference evidence="10" key="1">
    <citation type="submission" date="2009-08" db="EMBL/GenBank/DDBJ databases">
        <title>Annotation of Salpingoeca rosetta.</title>
        <authorList>
            <consortium name="The Broad Institute Genome Sequencing Platform"/>
            <person name="Russ C."/>
            <person name="Cuomo C."/>
            <person name="Burger G."/>
            <person name="Gray M.W."/>
            <person name="Holland P.W.H."/>
            <person name="King N."/>
            <person name="Lang F.B.F."/>
            <person name="Roger A.J."/>
            <person name="Ruiz-Trillo I."/>
            <person name="Young S.K."/>
            <person name="Zeng Q."/>
            <person name="Gargeya S."/>
            <person name="Alvarado L."/>
            <person name="Berlin A."/>
            <person name="Chapman S.B."/>
            <person name="Chen Z."/>
            <person name="Freedman E."/>
            <person name="Gellesch M."/>
            <person name="Goldberg J."/>
            <person name="Griggs A."/>
            <person name="Gujja S."/>
            <person name="Heilman E."/>
            <person name="Heiman D."/>
            <person name="Howarth C."/>
            <person name="Mehta T."/>
            <person name="Neiman D."/>
            <person name="Pearson M."/>
            <person name="Roberts A."/>
            <person name="Saif S."/>
            <person name="Shea T."/>
            <person name="Shenoy N."/>
            <person name="Sisk P."/>
            <person name="Stolte C."/>
            <person name="Sykes S."/>
            <person name="White J."/>
            <person name="Yandava C."/>
            <person name="Haas B."/>
            <person name="Nusbaum C."/>
            <person name="Birren B."/>
        </authorList>
    </citation>
    <scope>NUCLEOTIDE SEQUENCE [LARGE SCALE GENOMIC DNA]</scope>
    <source>
        <strain evidence="10">ATCC 50818</strain>
    </source>
</reference>
<dbReference type="GO" id="GO:0007018">
    <property type="term" value="P:microtubule-based movement"/>
    <property type="evidence" value="ECO:0007669"/>
    <property type="project" value="InterPro"/>
</dbReference>
<evidence type="ECO:0000256" key="3">
    <source>
        <dbReference type="ARBA" id="ARBA00022741"/>
    </source>
</evidence>
<dbReference type="GO" id="GO:0005524">
    <property type="term" value="F:ATP binding"/>
    <property type="evidence" value="ECO:0007669"/>
    <property type="project" value="UniProtKB-UniRule"/>
</dbReference>
<dbReference type="PRINTS" id="PR00380">
    <property type="entry name" value="KINESINHEAVY"/>
</dbReference>
<name>F2TXZ8_SALR5</name>
<dbReference type="GO" id="GO:0005737">
    <property type="term" value="C:cytoplasm"/>
    <property type="evidence" value="ECO:0007669"/>
    <property type="project" value="UniProtKB-SubCell"/>
</dbReference>
<dbReference type="GO" id="GO:0051231">
    <property type="term" value="P:spindle elongation"/>
    <property type="evidence" value="ECO:0007669"/>
    <property type="project" value="TreeGrafter"/>
</dbReference>
<keyword evidence="4 6" id="KW-0067">ATP-binding</keyword>
<feature type="compositionally biased region" description="Acidic residues" evidence="8">
    <location>
        <begin position="167"/>
        <end position="180"/>
    </location>
</feature>
<dbReference type="RefSeq" id="XP_004998432.1">
    <property type="nucleotide sequence ID" value="XM_004998375.1"/>
</dbReference>
<dbReference type="SMART" id="SM00129">
    <property type="entry name" value="KISc"/>
    <property type="match status" value="1"/>
</dbReference>
<feature type="compositionally biased region" description="Basic and acidic residues" evidence="8">
    <location>
        <begin position="275"/>
        <end position="288"/>
    </location>
</feature>
<feature type="region of interest" description="Disordered" evidence="8">
    <location>
        <begin position="163"/>
        <end position="186"/>
    </location>
</feature>
<dbReference type="KEGG" id="sre:PTSG_00960"/>
<feature type="compositionally biased region" description="Low complexity" evidence="8">
    <location>
        <begin position="293"/>
        <end position="340"/>
    </location>
</feature>
<dbReference type="InterPro" id="IPR027417">
    <property type="entry name" value="P-loop_NTPase"/>
</dbReference>
<feature type="coiled-coil region" evidence="7">
    <location>
        <begin position="674"/>
        <end position="701"/>
    </location>
</feature>
<dbReference type="OMA" id="ERWVNKT"/>
<evidence type="ECO:0000256" key="1">
    <source>
        <dbReference type="ARBA" id="ARBA00004496"/>
    </source>
</evidence>
<organism evidence="11">
    <name type="scientific">Salpingoeca rosetta (strain ATCC 50818 / BSB-021)</name>
    <dbReference type="NCBI Taxonomy" id="946362"/>
    <lineage>
        <taxon>Eukaryota</taxon>
        <taxon>Choanoflagellata</taxon>
        <taxon>Craspedida</taxon>
        <taxon>Salpingoecidae</taxon>
        <taxon>Salpingoeca</taxon>
    </lineage>
</organism>
<feature type="region of interest" description="Disordered" evidence="8">
    <location>
        <begin position="85"/>
        <end position="135"/>
    </location>
</feature>
<dbReference type="GO" id="GO:0007052">
    <property type="term" value="P:mitotic spindle organization"/>
    <property type="evidence" value="ECO:0007669"/>
    <property type="project" value="TreeGrafter"/>
</dbReference>
<evidence type="ECO:0000256" key="4">
    <source>
        <dbReference type="ARBA" id="ARBA00022840"/>
    </source>
</evidence>
<evidence type="ECO:0000256" key="7">
    <source>
        <dbReference type="SAM" id="Coils"/>
    </source>
</evidence>
<comment type="subcellular location">
    <subcellularLocation>
        <location evidence="1">Cytoplasm</location>
    </subcellularLocation>
</comment>
<accession>F2TXZ8</accession>
<dbReference type="GeneID" id="16079026"/>
<keyword evidence="6" id="KW-0505">Motor protein</keyword>
<feature type="region of interest" description="Disordered" evidence="8">
    <location>
        <begin position="237"/>
        <end position="348"/>
    </location>
</feature>
<dbReference type="SUPFAM" id="SSF52540">
    <property type="entry name" value="P-loop containing nucleoside triphosphate hydrolases"/>
    <property type="match status" value="1"/>
</dbReference>
<keyword evidence="2" id="KW-0963">Cytoplasm</keyword>
<dbReference type="InterPro" id="IPR036961">
    <property type="entry name" value="Kinesin_motor_dom_sf"/>
</dbReference>
<protein>
    <recommendedName>
        <fullName evidence="9">Kinesin motor domain-containing protein</fullName>
    </recommendedName>
</protein>
<dbReference type="GO" id="GO:0005875">
    <property type="term" value="C:microtubule associated complex"/>
    <property type="evidence" value="ECO:0007669"/>
    <property type="project" value="TreeGrafter"/>
</dbReference>
<dbReference type="Gene3D" id="3.40.850.10">
    <property type="entry name" value="Kinesin motor domain"/>
    <property type="match status" value="1"/>
</dbReference>
<sequence>MGQDLSQLHEVGAMRQVLERCSWEQRFKLLSLNRSYHALTFEQETWQIFCHLLETQDFVHVQRRKDEDWRDAFFRHLPLRKRWHGTASRTTTPADEERQRQQDEEAAAPRNAVDTDVLGGTGIDNGREENTPDPAASHFTINVCARFRPLPKHVDAAVARAATNGDGDTDDDDGTDAAAEEDVHGERATHAVVPLHQRIRMIQAHYGCSTSEARKLLWAGKGDVSAWDPWTDAQARAPARRLPLSDINGDSSRKERAKSKSQAPTAQQEQAPAVEQREGHNGKDDGTDGAHNTSDSAACTSTTTTTTTTTATTPAASSSSSSSTSAADTATTTDAAATDTSEPKAHALPTSVRTGVLAIRPDTNDLVLCAAGGLRHFEFDSVLPDTFNQDDLYDRAARLQVGQFLNGVNACVLCYGQTGSGKTYSMFGPDDVTSTKLSRLSSQAGIAPRAITEVANTVMKRREHGLEVSLKLTCVEIFGQDITDLLHERSVVGAWHGVAARAVLNNEAAEEIVDPYELDELLLRAERSKRRAATAMNERSSRAHTVFLLSLDQRNPRTHTRLQSTLCLADLGGSEQLKKSKAEGERKQEAAKINLGLLALKRCIGALQSNDPSHVPFGDSTLTMLLRPALSGNSFTTVVVTGSMESRHVFETMQTMRFGEACQAVTGSEVTANVNAATQAIDAINKEITDLEQRIRSEERWVNKTTVRKDQEGEETVVTSVLVGAEELRERYEQLLETRRELLGI</sequence>
<dbReference type="OrthoDB" id="567544at2759"/>
<feature type="compositionally biased region" description="Low complexity" evidence="8">
    <location>
        <begin position="262"/>
        <end position="274"/>
    </location>
</feature>
<keyword evidence="5 7" id="KW-0175">Coiled coil</keyword>
<dbReference type="InParanoid" id="F2TXZ8"/>
<comment type="similarity">
    <text evidence="6">Belongs to the TRAFAC class myosin-kinesin ATPase superfamily. Kinesin family.</text>
</comment>
<gene>
    <name evidence="10" type="ORF">PTSG_00960</name>
</gene>
<dbReference type="InterPro" id="IPR027640">
    <property type="entry name" value="Kinesin-like_fam"/>
</dbReference>
<dbReference type="Pfam" id="PF00225">
    <property type="entry name" value="Kinesin"/>
    <property type="match status" value="1"/>
</dbReference>
<feature type="domain" description="Kinesin motor" evidence="9">
    <location>
        <begin position="352"/>
        <end position="665"/>
    </location>
</feature>
<evidence type="ECO:0000256" key="6">
    <source>
        <dbReference type="PROSITE-ProRule" id="PRU00283"/>
    </source>
</evidence>
<evidence type="ECO:0000256" key="5">
    <source>
        <dbReference type="ARBA" id="ARBA00023054"/>
    </source>
</evidence>
<feature type="binding site" evidence="6">
    <location>
        <begin position="416"/>
        <end position="423"/>
    </location>
    <ligand>
        <name>ATP</name>
        <dbReference type="ChEBI" id="CHEBI:30616"/>
    </ligand>
</feature>
<evidence type="ECO:0000256" key="2">
    <source>
        <dbReference type="ARBA" id="ARBA00022490"/>
    </source>
</evidence>
<dbReference type="Proteomes" id="UP000007799">
    <property type="component" value="Unassembled WGS sequence"/>
</dbReference>